<proteinExistence type="predicted"/>
<dbReference type="AlphaFoldDB" id="A0A0A9ZC25"/>
<reference evidence="1" key="2">
    <citation type="submission" date="2014-07" db="EMBL/GenBank/DDBJ databases">
        <authorList>
            <person name="Hull J."/>
        </authorList>
    </citation>
    <scope>NUCLEOTIDE SEQUENCE</scope>
</reference>
<accession>A0A0A9ZC25</accession>
<evidence type="ECO:0000313" key="1">
    <source>
        <dbReference type="EMBL" id="JAG40898.1"/>
    </source>
</evidence>
<gene>
    <name evidence="1" type="primary">CFT1</name>
    <name evidence="1" type="ORF">CM83_103757</name>
</gene>
<dbReference type="EMBL" id="GBHO01002706">
    <property type="protein sequence ID" value="JAG40898.1"/>
    <property type="molecule type" value="Transcribed_RNA"/>
</dbReference>
<organism evidence="1">
    <name type="scientific">Lygus hesperus</name>
    <name type="common">Western plant bug</name>
    <dbReference type="NCBI Taxonomy" id="30085"/>
    <lineage>
        <taxon>Eukaryota</taxon>
        <taxon>Metazoa</taxon>
        <taxon>Ecdysozoa</taxon>
        <taxon>Arthropoda</taxon>
        <taxon>Hexapoda</taxon>
        <taxon>Insecta</taxon>
        <taxon>Pterygota</taxon>
        <taxon>Neoptera</taxon>
        <taxon>Paraneoptera</taxon>
        <taxon>Hemiptera</taxon>
        <taxon>Heteroptera</taxon>
        <taxon>Panheteroptera</taxon>
        <taxon>Cimicomorpha</taxon>
        <taxon>Miridae</taxon>
        <taxon>Mirini</taxon>
        <taxon>Lygus</taxon>
    </lineage>
</organism>
<reference evidence="1" key="1">
    <citation type="journal article" date="2014" name="PLoS ONE">
        <title>Transcriptome-Based Identification of ABC Transporters in the Western Tarnished Plant Bug Lygus hesperus.</title>
        <authorList>
            <person name="Hull J.J."/>
            <person name="Chaney K."/>
            <person name="Geib S.M."/>
            <person name="Fabrick J.A."/>
            <person name="Brent C.S."/>
            <person name="Walsh D."/>
            <person name="Lavine L.C."/>
        </authorList>
    </citation>
    <scope>NUCLEOTIDE SEQUENCE</scope>
</reference>
<feature type="non-terminal residue" evidence="1">
    <location>
        <position position="1"/>
    </location>
</feature>
<sequence>KQFLSESSWVTGPEWLCLTPDYWPISSAMNSDLGMEEAKITTLHVNLSSSLPDSSWINRYSSLAKLKRHTAYWLRYFRYLRDRETNPFWIGVPNTNELKEATTRLVYIVQQQSFAKEIKLLECGKLITSKIRKLNPYLDVDSIIRVGGRLN</sequence>
<dbReference type="PANTHER" id="PTHR47331">
    <property type="entry name" value="PHD-TYPE DOMAIN-CONTAINING PROTEIN"/>
    <property type="match status" value="1"/>
</dbReference>
<feature type="non-terminal residue" evidence="1">
    <location>
        <position position="151"/>
    </location>
</feature>
<protein>
    <submittedName>
        <fullName evidence="1">Protein CFT1</fullName>
    </submittedName>
</protein>
<name>A0A0A9ZC25_LYGHE</name>